<keyword evidence="1" id="KW-0472">Membrane</keyword>
<dbReference type="KEGG" id="trl:A3L10_03885"/>
<dbReference type="AlphaFoldDB" id="A0A2Z2N925"/>
<name>A0A2Z2N925_9EURY</name>
<gene>
    <name evidence="2" type="ORF">A3L10_03885</name>
</gene>
<reference evidence="2 3" key="1">
    <citation type="submission" date="2016-04" db="EMBL/GenBank/DDBJ databases">
        <title>Complete genome sequence of Thermococcus radiotolerans type strain EJ2.</title>
        <authorList>
            <person name="Oger P.M."/>
        </authorList>
    </citation>
    <scope>NUCLEOTIDE SEQUENCE [LARGE SCALE GENOMIC DNA]</scope>
    <source>
        <strain evidence="2 3">EJ2</strain>
    </source>
</reference>
<accession>A0A2Z2N925</accession>
<dbReference type="GeneID" id="33327959"/>
<evidence type="ECO:0000256" key="1">
    <source>
        <dbReference type="SAM" id="Phobius"/>
    </source>
</evidence>
<dbReference type="OrthoDB" id="102568at2157"/>
<proteinExistence type="predicted"/>
<sequence length="203" mass="23275">MGSKKSLKYMRVRCDILSECIKRTEGLLNSEGIRYSRLIDPDSYMITAMAEPFYERGKFLGVLELGDELSRAFYLIESDIPINLKNIPGLEFTIAFRVRKKEGLTALLRIIHEGKVGGARHKHRSTLNFLTSFLGSLFLSTVMDFESYWAQLLIMLILTVLLFLVLDYPFSLLYFKGVEVVSEAETSTNVFVLKIKLEEKKRS</sequence>
<evidence type="ECO:0000313" key="2">
    <source>
        <dbReference type="EMBL" id="ASJ14319.1"/>
    </source>
</evidence>
<feature type="transmembrane region" description="Helical" evidence="1">
    <location>
        <begin position="148"/>
        <end position="166"/>
    </location>
</feature>
<dbReference type="RefSeq" id="WP_088866489.1">
    <property type="nucleotide sequence ID" value="NZ_CP015106.1"/>
</dbReference>
<dbReference type="Proteomes" id="UP000250085">
    <property type="component" value="Chromosome"/>
</dbReference>
<keyword evidence="1" id="KW-1133">Transmembrane helix</keyword>
<keyword evidence="1" id="KW-0812">Transmembrane</keyword>
<evidence type="ECO:0000313" key="3">
    <source>
        <dbReference type="Proteomes" id="UP000250085"/>
    </source>
</evidence>
<dbReference type="EMBL" id="CP015106">
    <property type="protein sequence ID" value="ASJ14319.1"/>
    <property type="molecule type" value="Genomic_DNA"/>
</dbReference>
<keyword evidence="3" id="KW-1185">Reference proteome</keyword>
<organism evidence="2 3">
    <name type="scientific">Thermococcus radiotolerans</name>
    <dbReference type="NCBI Taxonomy" id="187880"/>
    <lineage>
        <taxon>Archaea</taxon>
        <taxon>Methanobacteriati</taxon>
        <taxon>Methanobacteriota</taxon>
        <taxon>Thermococci</taxon>
        <taxon>Thermococcales</taxon>
        <taxon>Thermococcaceae</taxon>
        <taxon>Thermococcus</taxon>
    </lineage>
</organism>
<protein>
    <submittedName>
        <fullName evidence="2">Uncharacterized protein</fullName>
    </submittedName>
</protein>
<feature type="transmembrane region" description="Helical" evidence="1">
    <location>
        <begin position="125"/>
        <end position="142"/>
    </location>
</feature>